<reference evidence="3" key="1">
    <citation type="submission" date="2019-11" db="EMBL/GenBank/DDBJ databases">
        <title>Isolation and characterization of a novel species in the genus Sulfuriferula.</title>
        <authorList>
            <person name="Mochizuki J."/>
            <person name="Kojima H."/>
            <person name="Fukui M."/>
        </authorList>
    </citation>
    <scope>NUCLEOTIDE SEQUENCE [LARGE SCALE GENOMIC DNA]</scope>
    <source>
        <strain evidence="3">SGTM</strain>
    </source>
</reference>
<dbReference type="EMBL" id="AP021881">
    <property type="protein sequence ID" value="BBO99797.1"/>
    <property type="molecule type" value="Genomic_DNA"/>
</dbReference>
<gene>
    <name evidence="2" type="ORF">SFSGTM_05060</name>
</gene>
<feature type="domain" description="AB hydrolase-1" evidence="1">
    <location>
        <begin position="51"/>
        <end position="258"/>
    </location>
</feature>
<evidence type="ECO:0000259" key="1">
    <source>
        <dbReference type="Pfam" id="PF12697"/>
    </source>
</evidence>
<proteinExistence type="predicted"/>
<dbReference type="AlphaFoldDB" id="A0A809RZY3"/>
<dbReference type="PANTHER" id="PTHR42886:SF29">
    <property type="entry name" value="PUMMELIG, ISOFORM A"/>
    <property type="match status" value="1"/>
</dbReference>
<dbReference type="PANTHER" id="PTHR42886">
    <property type="entry name" value="RE40534P-RELATED"/>
    <property type="match status" value="1"/>
</dbReference>
<accession>A0A809RZY3</accession>
<dbReference type="Pfam" id="PF12697">
    <property type="entry name" value="Abhydrolase_6"/>
    <property type="match status" value="1"/>
</dbReference>
<protein>
    <recommendedName>
        <fullName evidence="1">AB hydrolase-1 domain-containing protein</fullName>
    </recommendedName>
</protein>
<dbReference type="Gene3D" id="3.40.50.1820">
    <property type="entry name" value="alpha/beta hydrolase"/>
    <property type="match status" value="1"/>
</dbReference>
<dbReference type="InterPro" id="IPR000073">
    <property type="entry name" value="AB_hydrolase_1"/>
</dbReference>
<evidence type="ECO:0000313" key="2">
    <source>
        <dbReference type="EMBL" id="BBO99797.1"/>
    </source>
</evidence>
<dbReference type="KEGG" id="sniv:SFSGTM_05060"/>
<dbReference type="InterPro" id="IPR029058">
    <property type="entry name" value="AB_hydrolase_fold"/>
</dbReference>
<name>A0A809RZY3_9PROT</name>
<dbReference type="RefSeq" id="WP_162083799.1">
    <property type="nucleotide sequence ID" value="NZ_AP021881.1"/>
</dbReference>
<evidence type="ECO:0000313" key="3">
    <source>
        <dbReference type="Proteomes" id="UP000463939"/>
    </source>
</evidence>
<dbReference type="SUPFAM" id="SSF53474">
    <property type="entry name" value="alpha/beta-Hydrolases"/>
    <property type="match status" value="1"/>
</dbReference>
<dbReference type="Proteomes" id="UP000463939">
    <property type="component" value="Chromosome"/>
</dbReference>
<sequence length="281" mass="31073">MQNTKLMKMLVLGLLCVVSGIVHAEVIQVRLPSKLMVSADYRLGSPDKPAVILVHGFLQTRLALPMSGLAQALNDAGYTVVVPTLSEGYNLRNKTVACEAPHRHNMVTDSNEVQFWVEWLAQRTQQPIVLIAHSSSANVVLSYVSEHPDRLVRQAILVSVVPIRANPDELARVLRAPESSGLSSYTMAYCQHNYLSTRADYLSYAVWDEDKIIHTLSQAKVPVKVLIGSMDKVFPVGWGTRLQHDFPGTDVVSGAGHFFDGTAEFDLDDRVLAILKSLRKN</sequence>
<organism evidence="2 3">
    <name type="scientific">Sulfuriferula nivalis</name>
    <dbReference type="NCBI Taxonomy" id="2675298"/>
    <lineage>
        <taxon>Bacteria</taxon>
        <taxon>Pseudomonadati</taxon>
        <taxon>Pseudomonadota</taxon>
        <taxon>Betaproteobacteria</taxon>
        <taxon>Nitrosomonadales</taxon>
        <taxon>Sulfuricellaceae</taxon>
        <taxon>Sulfuriferula</taxon>
    </lineage>
</organism>
<keyword evidence="3" id="KW-1185">Reference proteome</keyword>